<feature type="chain" id="PRO_5013762702" description="YibE/F family protein" evidence="2">
    <location>
        <begin position="25"/>
        <end position="382"/>
    </location>
</feature>
<gene>
    <name evidence="3" type="ORF">COT97_01015</name>
</gene>
<dbReference type="PANTHER" id="PTHR41771:SF1">
    <property type="entry name" value="MEMBRANE PROTEIN"/>
    <property type="match status" value="1"/>
</dbReference>
<keyword evidence="1" id="KW-0472">Membrane</keyword>
<feature type="transmembrane region" description="Helical" evidence="1">
    <location>
        <begin position="172"/>
        <end position="189"/>
    </location>
</feature>
<evidence type="ECO:0000313" key="3">
    <source>
        <dbReference type="EMBL" id="PIR94509.1"/>
    </source>
</evidence>
<evidence type="ECO:0008006" key="5">
    <source>
        <dbReference type="Google" id="ProtNLM"/>
    </source>
</evidence>
<comment type="caution">
    <text evidence="3">The sequence shown here is derived from an EMBL/GenBank/DDBJ whole genome shotgun (WGS) entry which is preliminary data.</text>
</comment>
<evidence type="ECO:0000256" key="2">
    <source>
        <dbReference type="SAM" id="SignalP"/>
    </source>
</evidence>
<keyword evidence="2" id="KW-0732">Signal</keyword>
<sequence>MKKITLAIFVIFAILIFPLFPSQAQEESVPDQQLFEAKVMRIIDQKEITREDGSKSIQQNIKLMGLEGLWQGKEIEYSGINETGLDVISNNVYHEGDKVIVLYSPDIDGNETYYVTDYVRQGYLVWLLVILFIIVFAVALWKGIKALISLFLTFVVIIWFVVPRILAGSNPLFITIIGSLIILAIIIYLTEGWNKKSHLAVISIVISLIFTGLLAILFTHLARLTGSTQEEIMYLVGAGKGSIDFRGLLLAGIIIGTLGAIDDGVISQVVTVDELRKANPNLDTSHVYARAMKVGVAHIGSMINTLFLAYAGASMPLLLVFTIHKEPFLTFSQIINNEMIATEVVRAFVGSIGIALAIPIATLLAALYLHPKPEHEITQEIE</sequence>
<dbReference type="AlphaFoldDB" id="A0A2H0V804"/>
<reference evidence="4" key="1">
    <citation type="submission" date="2017-09" db="EMBL/GenBank/DDBJ databases">
        <title>Depth-based differentiation of microbial function through sediment-hosted aquifers and enrichment of novel symbionts in the deep terrestrial subsurface.</title>
        <authorList>
            <person name="Probst A.J."/>
            <person name="Ladd B."/>
            <person name="Jarett J.K."/>
            <person name="Geller-Mcgrath D.E."/>
            <person name="Sieber C.M.K."/>
            <person name="Emerson J.B."/>
            <person name="Anantharaman K."/>
            <person name="Thomas B.C."/>
            <person name="Malmstrom R."/>
            <person name="Stieglmeier M."/>
            <person name="Klingl A."/>
            <person name="Woyke T."/>
            <person name="Ryan C.M."/>
            <person name="Banfield J.F."/>
        </authorList>
    </citation>
    <scope>NUCLEOTIDE SEQUENCE [LARGE SCALE GENOMIC DNA]</scope>
</reference>
<feature type="transmembrane region" description="Helical" evidence="1">
    <location>
        <begin position="344"/>
        <end position="369"/>
    </location>
</feature>
<dbReference type="PANTHER" id="PTHR41771">
    <property type="entry name" value="MEMBRANE PROTEIN-RELATED"/>
    <property type="match status" value="1"/>
</dbReference>
<evidence type="ECO:0000256" key="1">
    <source>
        <dbReference type="SAM" id="Phobius"/>
    </source>
</evidence>
<feature type="signal peptide" evidence="2">
    <location>
        <begin position="1"/>
        <end position="24"/>
    </location>
</feature>
<feature type="transmembrane region" description="Helical" evidence="1">
    <location>
        <begin position="302"/>
        <end position="324"/>
    </location>
</feature>
<dbReference type="Proteomes" id="UP000229901">
    <property type="component" value="Unassembled WGS sequence"/>
</dbReference>
<accession>A0A2H0V804</accession>
<feature type="transmembrane region" description="Helical" evidence="1">
    <location>
        <begin position="148"/>
        <end position="166"/>
    </location>
</feature>
<dbReference type="InterPro" id="IPR012507">
    <property type="entry name" value="YibE_F"/>
</dbReference>
<keyword evidence="1" id="KW-1133">Transmembrane helix</keyword>
<proteinExistence type="predicted"/>
<protein>
    <recommendedName>
        <fullName evidence="5">YibE/F family protein</fullName>
    </recommendedName>
</protein>
<keyword evidence="1" id="KW-0812">Transmembrane</keyword>
<feature type="transmembrane region" description="Helical" evidence="1">
    <location>
        <begin position="243"/>
        <end position="261"/>
    </location>
</feature>
<name>A0A2H0V804_9BACT</name>
<feature type="transmembrane region" description="Helical" evidence="1">
    <location>
        <begin position="123"/>
        <end position="141"/>
    </location>
</feature>
<evidence type="ECO:0000313" key="4">
    <source>
        <dbReference type="Proteomes" id="UP000229901"/>
    </source>
</evidence>
<dbReference type="EMBL" id="PFAP01000004">
    <property type="protein sequence ID" value="PIR94509.1"/>
    <property type="molecule type" value="Genomic_DNA"/>
</dbReference>
<feature type="transmembrane region" description="Helical" evidence="1">
    <location>
        <begin position="201"/>
        <end position="223"/>
    </location>
</feature>
<dbReference type="Pfam" id="PF07907">
    <property type="entry name" value="YibE_F"/>
    <property type="match status" value="1"/>
</dbReference>
<organism evidence="3 4">
    <name type="scientific">Candidatus Falkowbacteria bacterium CG10_big_fil_rev_8_21_14_0_10_39_11</name>
    <dbReference type="NCBI Taxonomy" id="1974565"/>
    <lineage>
        <taxon>Bacteria</taxon>
        <taxon>Candidatus Falkowiibacteriota</taxon>
    </lineage>
</organism>